<feature type="domain" description="Peptidase M14" evidence="10">
    <location>
        <begin position="102"/>
        <end position="410"/>
    </location>
</feature>
<comment type="similarity">
    <text evidence="2 7">Belongs to the peptidase M14 family.</text>
</comment>
<evidence type="ECO:0000313" key="11">
    <source>
        <dbReference type="EMBL" id="GAA1718225.1"/>
    </source>
</evidence>
<evidence type="ECO:0000256" key="7">
    <source>
        <dbReference type="PROSITE-ProRule" id="PRU01379"/>
    </source>
</evidence>
<keyword evidence="6" id="KW-0482">Metalloprotease</keyword>
<dbReference type="PROSITE" id="PS52035">
    <property type="entry name" value="PEPTIDASE_M14"/>
    <property type="match status" value="1"/>
</dbReference>
<keyword evidence="3" id="KW-0645">Protease</keyword>
<dbReference type="InterPro" id="IPR000834">
    <property type="entry name" value="Peptidase_M14"/>
</dbReference>
<organism evidence="11 12">
    <name type="scientific">Isoptericola hypogeus</name>
    <dbReference type="NCBI Taxonomy" id="300179"/>
    <lineage>
        <taxon>Bacteria</taxon>
        <taxon>Bacillati</taxon>
        <taxon>Actinomycetota</taxon>
        <taxon>Actinomycetes</taxon>
        <taxon>Micrococcales</taxon>
        <taxon>Promicromonosporaceae</taxon>
        <taxon>Isoptericola</taxon>
    </lineage>
</organism>
<dbReference type="GO" id="GO:0004180">
    <property type="term" value="F:carboxypeptidase activity"/>
    <property type="evidence" value="ECO:0007669"/>
    <property type="project" value="UniProtKB-KW"/>
</dbReference>
<feature type="region of interest" description="Disordered" evidence="8">
    <location>
        <begin position="55"/>
        <end position="100"/>
    </location>
</feature>
<accession>A0ABN2J5I7</accession>
<dbReference type="EMBL" id="BAAAPM010000003">
    <property type="protein sequence ID" value="GAA1718225.1"/>
    <property type="molecule type" value="Genomic_DNA"/>
</dbReference>
<keyword evidence="9" id="KW-0732">Signal</keyword>
<evidence type="ECO:0000259" key="10">
    <source>
        <dbReference type="PROSITE" id="PS52035"/>
    </source>
</evidence>
<dbReference type="Gene3D" id="3.40.630.10">
    <property type="entry name" value="Zn peptidases"/>
    <property type="match status" value="1"/>
</dbReference>
<keyword evidence="5" id="KW-0862">Zinc</keyword>
<keyword evidence="4" id="KW-0378">Hydrolase</keyword>
<dbReference type="Pfam" id="PF00246">
    <property type="entry name" value="Peptidase_M14"/>
    <property type="match status" value="1"/>
</dbReference>
<evidence type="ECO:0000313" key="12">
    <source>
        <dbReference type="Proteomes" id="UP001501138"/>
    </source>
</evidence>
<feature type="chain" id="PRO_5046452395" evidence="9">
    <location>
        <begin position="27"/>
        <end position="885"/>
    </location>
</feature>
<dbReference type="RefSeq" id="WP_344246748.1">
    <property type="nucleotide sequence ID" value="NZ_BAAAPM010000003.1"/>
</dbReference>
<feature type="active site" description="Proton donor/acceptor" evidence="7">
    <location>
        <position position="377"/>
    </location>
</feature>
<dbReference type="Proteomes" id="UP001501138">
    <property type="component" value="Unassembled WGS sequence"/>
</dbReference>
<protein>
    <submittedName>
        <fullName evidence="11">M14 family zinc carboxypeptidase</fullName>
    </submittedName>
</protein>
<keyword evidence="11" id="KW-0121">Carboxypeptidase</keyword>
<sequence length="885" mass="93569">MKLPRTVAVLGTITLAATTFTGAAAAADQADGSGRGAEQGVRAADVATFAELTRAAQGARSGHHGGESGTTSGAIDMPRAYPYQPDLTVFPPNDDDATDRNGTISHADIAPALTALMGSSDRVSTQVVGQSTAGRDLYLVTVTAPESRRETAQQTDWREEIRTAPDRAARDHRLARDYKTPLWISANIHGNEWEGTDAAMQVIEDLATSDDPATSRLLEDHRLYFSLTLNPDGRTVGQRATTLGLDANRDMITGATPESRSFVATAQALQPLYAADFHGYTGVLQVEPCGPPHGENYEYDLFIPHGYALARQVEEDVVAAEIPGNTYYDPATDEAVDENTGFIKIPYRDTPSGWDDYPPIFTAQYAAFHGATTSTVELPKGRTGATTTPENAVINTAVAKRTMETMVDYVGQHHDAMLADQIEAFRRGVAGEPKDALTAEDVAAVPGPDEWKQHWDVADDQDPVDLPRAYVIPVGDGQRSAADAEALVDQLLFHGVKVGTLTRTLHIGGVTYPRGSFVVDLHQPLRGLANVLLDLGTDISAKVPSMYDISAWSLSSLWGATVERIGSTTGPALRGVAGLRGEPSDGGLPRAAAFVAFDVAGVEDYRALNALLEDDAPVWLLDDGRAVVGPRGLRAAREVADEHDVPFERASWRDLAGLRDATELEDLTVAYAGTQDDLLSLTELGFDDLVRVTTRGIEDGAATGTTGLEDADVLWVGTSLSPAEGGAGQAALQEWVDDGGSVVGRTAAAFAVAEAYGFVEGEATSGDRSSNGIVDVTTPDGSILAAHEQDHAFVYPATWFTGLGEGTTVEQTYDAEHPFLAGHWVPTEGSADGPDAAAGQAAVVSGEAESGARAVVFGTSVFFRTHPKGGLSQAAQALFWAASGD</sequence>
<proteinExistence type="inferred from homology"/>
<evidence type="ECO:0000256" key="2">
    <source>
        <dbReference type="ARBA" id="ARBA00005988"/>
    </source>
</evidence>
<comment type="cofactor">
    <cofactor evidence="1">
        <name>Zn(2+)</name>
        <dbReference type="ChEBI" id="CHEBI:29105"/>
    </cofactor>
</comment>
<dbReference type="PANTHER" id="PTHR11705">
    <property type="entry name" value="PROTEASE FAMILY M14 CARBOXYPEPTIDASE A,B"/>
    <property type="match status" value="1"/>
</dbReference>
<dbReference type="PANTHER" id="PTHR11705:SF143">
    <property type="entry name" value="SLL0236 PROTEIN"/>
    <property type="match status" value="1"/>
</dbReference>
<feature type="signal peptide" evidence="9">
    <location>
        <begin position="1"/>
        <end position="26"/>
    </location>
</feature>
<evidence type="ECO:0000256" key="5">
    <source>
        <dbReference type="ARBA" id="ARBA00022833"/>
    </source>
</evidence>
<keyword evidence="12" id="KW-1185">Reference proteome</keyword>
<comment type="caution">
    <text evidence="11">The sequence shown here is derived from an EMBL/GenBank/DDBJ whole genome shotgun (WGS) entry which is preliminary data.</text>
</comment>
<evidence type="ECO:0000256" key="8">
    <source>
        <dbReference type="SAM" id="MobiDB-lite"/>
    </source>
</evidence>
<evidence type="ECO:0000256" key="4">
    <source>
        <dbReference type="ARBA" id="ARBA00022801"/>
    </source>
</evidence>
<gene>
    <name evidence="11" type="ORF">GCM10009809_12650</name>
</gene>
<name>A0ABN2J5I7_9MICO</name>
<dbReference type="SMART" id="SM00631">
    <property type="entry name" value="Zn_pept"/>
    <property type="match status" value="1"/>
</dbReference>
<dbReference type="SUPFAM" id="SSF53187">
    <property type="entry name" value="Zn-dependent exopeptidases"/>
    <property type="match status" value="1"/>
</dbReference>
<evidence type="ECO:0000256" key="3">
    <source>
        <dbReference type="ARBA" id="ARBA00022670"/>
    </source>
</evidence>
<reference evidence="11 12" key="1">
    <citation type="journal article" date="2019" name="Int. J. Syst. Evol. Microbiol.">
        <title>The Global Catalogue of Microorganisms (GCM) 10K type strain sequencing project: providing services to taxonomists for standard genome sequencing and annotation.</title>
        <authorList>
            <consortium name="The Broad Institute Genomics Platform"/>
            <consortium name="The Broad Institute Genome Sequencing Center for Infectious Disease"/>
            <person name="Wu L."/>
            <person name="Ma J."/>
        </authorList>
    </citation>
    <scope>NUCLEOTIDE SEQUENCE [LARGE SCALE GENOMIC DNA]</scope>
    <source>
        <strain evidence="11 12">JCM 15589</strain>
    </source>
</reference>
<evidence type="ECO:0000256" key="6">
    <source>
        <dbReference type="ARBA" id="ARBA00023049"/>
    </source>
</evidence>
<evidence type="ECO:0000256" key="9">
    <source>
        <dbReference type="SAM" id="SignalP"/>
    </source>
</evidence>
<evidence type="ECO:0000256" key="1">
    <source>
        <dbReference type="ARBA" id="ARBA00001947"/>
    </source>
</evidence>